<sequence>MSTPVESTFTFYGNEKIRELEKEIIRRFKNDFDKNTDSSGTYSFDKNAERYSAVTRILYGMSKGDEFDGGELLGAHGCWYFGSTHKLEFESKNIAPEKLQDHIAKCASIIDPDVVVQMDYKDNNPHLIGTRIVCFDKLLGFIEHKEEEELSYSWSCDIDDIDDVLEEETDLSRDDIMSFQEMDERIEDLRETCIEEFNSISGRNIEFIEIDR</sequence>
<protein>
    <submittedName>
        <fullName evidence="1">Uncharacterized protein</fullName>
    </submittedName>
</protein>
<reference evidence="2" key="1">
    <citation type="submission" date="2018-06" db="EMBL/GenBank/DDBJ databases">
        <title>Description of a new Polynucleobacter species.</title>
        <authorList>
            <person name="Hahn M.W."/>
        </authorList>
    </citation>
    <scope>NUCLEOTIDE SEQUENCE [LARGE SCALE GENOMIC DNA]</scope>
    <source>
        <strain evidence="2">MG-25-Pas1-D2</strain>
    </source>
</reference>
<proteinExistence type="predicted"/>
<gene>
    <name evidence="1" type="ORF">Pas1_09305</name>
</gene>
<dbReference type="Proteomes" id="UP000248592">
    <property type="component" value="Chromosome"/>
</dbReference>
<organism evidence="1 2">
    <name type="scientific">Polynucleobacter paneuropaeus</name>
    <dbReference type="NCBI Taxonomy" id="2527775"/>
    <lineage>
        <taxon>Bacteria</taxon>
        <taxon>Pseudomonadati</taxon>
        <taxon>Pseudomonadota</taxon>
        <taxon>Betaproteobacteria</taxon>
        <taxon>Burkholderiales</taxon>
        <taxon>Burkholderiaceae</taxon>
        <taxon>Polynucleobacter</taxon>
    </lineage>
</organism>
<evidence type="ECO:0000313" key="2">
    <source>
        <dbReference type="Proteomes" id="UP000248592"/>
    </source>
</evidence>
<evidence type="ECO:0000313" key="1">
    <source>
        <dbReference type="EMBL" id="AWW50559.1"/>
    </source>
</evidence>
<dbReference type="RefSeq" id="WP_112295092.1">
    <property type="nucleotide sequence ID" value="NZ_CBCSBS010000002.1"/>
</dbReference>
<accession>A0A2Z4JV99</accession>
<name>A0A2Z4JV99_9BURK</name>
<dbReference type="AlphaFoldDB" id="A0A2Z4JV99"/>
<dbReference type="EMBL" id="CP030085">
    <property type="protein sequence ID" value="AWW50559.1"/>
    <property type="molecule type" value="Genomic_DNA"/>
</dbReference>